<keyword evidence="1" id="KW-1133">Transmembrane helix</keyword>
<keyword evidence="1" id="KW-0812">Transmembrane</keyword>
<evidence type="ECO:0000256" key="1">
    <source>
        <dbReference type="SAM" id="Phobius"/>
    </source>
</evidence>
<evidence type="ECO:0000313" key="3">
    <source>
        <dbReference type="Proteomes" id="UP000018934"/>
    </source>
</evidence>
<reference evidence="2 3" key="1">
    <citation type="journal article" date="2013" name="Stand. Genomic Sci.">
        <title>Complete genome sequence of Dehalobacter restrictus PER-K23(T.).</title>
        <authorList>
            <person name="Kruse T."/>
            <person name="Maillard J."/>
            <person name="Goodwin L."/>
            <person name="Woyke T."/>
            <person name="Teshima H."/>
            <person name="Bruce D."/>
            <person name="Detter C."/>
            <person name="Tapia R."/>
            <person name="Han C."/>
            <person name="Huntemann M."/>
            <person name="Wei C.L."/>
            <person name="Han J."/>
            <person name="Chen A."/>
            <person name="Kyrpides N."/>
            <person name="Szeto E."/>
            <person name="Markowitz V."/>
            <person name="Ivanova N."/>
            <person name="Pagani I."/>
            <person name="Pati A."/>
            <person name="Pitluck S."/>
            <person name="Nolan M."/>
            <person name="Holliger C."/>
            <person name="Smidt H."/>
        </authorList>
    </citation>
    <scope>NUCLEOTIDE SEQUENCE [LARGE SCALE GENOMIC DNA]</scope>
    <source>
        <strain evidence="3">DSM 9455</strain>
    </source>
</reference>
<protein>
    <submittedName>
        <fullName evidence="2">Uncharacterized protein</fullName>
    </submittedName>
</protein>
<evidence type="ECO:0000313" key="2">
    <source>
        <dbReference type="EMBL" id="AHF11233.1"/>
    </source>
</evidence>
<name>A0ABM5P959_DEHRP</name>
<feature type="transmembrane region" description="Helical" evidence="1">
    <location>
        <begin position="22"/>
        <end position="39"/>
    </location>
</feature>
<sequence>MVKYEMELLLKSILLLKLQGKLIYYIHYIFLINVRRYDIHTFKYMDIIQSILIMKVNKRFSWVAISLGVAFLAVLLIVNVNTAYSDSNKSQEELAFKDKAVEIMKIDTNVAKPVYLREVYDESIAELSSDIRYKCVHALTSLSMDGTHRNGDFMPVFFIEGNDKVSIAIKHDDGTLTLDEFDISGKNPVKTNQIVKEQNNDW</sequence>
<gene>
    <name evidence="2" type="ORF">DEHRE_02190</name>
</gene>
<proteinExistence type="predicted"/>
<feature type="transmembrane region" description="Helical" evidence="1">
    <location>
        <begin position="60"/>
        <end position="80"/>
    </location>
</feature>
<keyword evidence="1" id="KW-0472">Membrane</keyword>
<dbReference type="EMBL" id="CP007033">
    <property type="protein sequence ID" value="AHF11233.1"/>
    <property type="molecule type" value="Genomic_DNA"/>
</dbReference>
<accession>A0ABM5P959</accession>
<organism evidence="2 3">
    <name type="scientific">Dehalobacter restrictus (strain DSM 9455 / PER-K23)</name>
    <dbReference type="NCBI Taxonomy" id="871738"/>
    <lineage>
        <taxon>Bacteria</taxon>
        <taxon>Bacillati</taxon>
        <taxon>Bacillota</taxon>
        <taxon>Clostridia</taxon>
        <taxon>Eubacteriales</taxon>
        <taxon>Desulfitobacteriaceae</taxon>
        <taxon>Dehalobacter</taxon>
    </lineage>
</organism>
<dbReference type="Proteomes" id="UP000018934">
    <property type="component" value="Chromosome"/>
</dbReference>
<keyword evidence="3" id="KW-1185">Reference proteome</keyword>